<dbReference type="Proteomes" id="UP001153678">
    <property type="component" value="Unassembled WGS sequence"/>
</dbReference>
<evidence type="ECO:0000256" key="1">
    <source>
        <dbReference type="SAM" id="Coils"/>
    </source>
</evidence>
<comment type="caution">
    <text evidence="2">The sequence shown here is derived from an EMBL/GenBank/DDBJ whole genome shotgun (WGS) entry which is preliminary data.</text>
</comment>
<sequence>TFEKLDSCMEFVLSCYINSQMQLKIGSTINDFYHQIEQQSREAFVSNKVSSHLNNDVNNNDRKRKQPYEDIEELQEEVNYLFEEGNKSNIILTIDDKILSDELMLNINATEKSSYTNDEIKGDLDLTKESLFNCKEIDDDILKHLSKEFTNLSNENKKFKANIQYIIANIDIFKRSVTEEVLKMTTMYPFYYAVINSDFLLDRGEIQSYSTKAQNEDANLFQKTRISRKVDMIGNLKETSFKVEALFGEVSGGLGLEINVYALKWKGNSIYLFGLVDKGTLPSSENEYGLFEDLYCIFKELERKLKKTEEKIKNLNLLNVRSKRRNLGVKSIPELNLNRTPN</sequence>
<dbReference type="AlphaFoldDB" id="A0A9W4X1N2"/>
<reference evidence="2" key="1">
    <citation type="submission" date="2022-08" db="EMBL/GenBank/DDBJ databases">
        <authorList>
            <person name="Kallberg Y."/>
            <person name="Tangrot J."/>
            <person name="Rosling A."/>
        </authorList>
    </citation>
    <scope>NUCLEOTIDE SEQUENCE</scope>
    <source>
        <strain evidence="2">Wild A</strain>
    </source>
</reference>
<evidence type="ECO:0000313" key="2">
    <source>
        <dbReference type="EMBL" id="CAI2188651.1"/>
    </source>
</evidence>
<accession>A0A9W4X1N2</accession>
<protein>
    <submittedName>
        <fullName evidence="2">19908_t:CDS:1</fullName>
    </submittedName>
</protein>
<evidence type="ECO:0000313" key="3">
    <source>
        <dbReference type="Proteomes" id="UP001153678"/>
    </source>
</evidence>
<proteinExistence type="predicted"/>
<name>A0A9W4X1N2_9GLOM</name>
<feature type="coiled-coil region" evidence="1">
    <location>
        <begin position="291"/>
        <end position="325"/>
    </location>
</feature>
<keyword evidence="1" id="KW-0175">Coiled coil</keyword>
<dbReference type="OrthoDB" id="2303332at2759"/>
<feature type="non-terminal residue" evidence="2">
    <location>
        <position position="342"/>
    </location>
</feature>
<organism evidence="2 3">
    <name type="scientific">Funneliformis geosporum</name>
    <dbReference type="NCBI Taxonomy" id="1117311"/>
    <lineage>
        <taxon>Eukaryota</taxon>
        <taxon>Fungi</taxon>
        <taxon>Fungi incertae sedis</taxon>
        <taxon>Mucoromycota</taxon>
        <taxon>Glomeromycotina</taxon>
        <taxon>Glomeromycetes</taxon>
        <taxon>Glomerales</taxon>
        <taxon>Glomeraceae</taxon>
        <taxon>Funneliformis</taxon>
    </lineage>
</organism>
<gene>
    <name evidence="2" type="ORF">FWILDA_LOCUS13686</name>
</gene>
<keyword evidence="3" id="KW-1185">Reference proteome</keyword>
<dbReference type="EMBL" id="CAMKVN010005322">
    <property type="protein sequence ID" value="CAI2188651.1"/>
    <property type="molecule type" value="Genomic_DNA"/>
</dbReference>